<evidence type="ECO:0000313" key="3">
    <source>
        <dbReference type="Proteomes" id="UP001177140"/>
    </source>
</evidence>
<reference evidence="2" key="1">
    <citation type="submission" date="2022-03" db="EMBL/GenBank/DDBJ databases">
        <title>A functionally conserved STORR gene fusion in Papaver species that diverged 16.8 million years ago.</title>
        <authorList>
            <person name="Catania T."/>
        </authorList>
    </citation>
    <scope>NUCLEOTIDE SEQUENCE</scope>
    <source>
        <strain evidence="2">S-191538</strain>
    </source>
</reference>
<gene>
    <name evidence="2" type="ORF">MKW94_021195</name>
</gene>
<protein>
    <recommendedName>
        <fullName evidence="4">Protein FAR1-RELATED SEQUENCE</fullName>
    </recommendedName>
</protein>
<evidence type="ECO:0000256" key="1">
    <source>
        <dbReference type="SAM" id="MobiDB-lite"/>
    </source>
</evidence>
<dbReference type="PANTHER" id="PTHR31569">
    <property type="entry name" value="SWIM-TYPE DOMAIN-CONTAINING PROTEIN"/>
    <property type="match status" value="1"/>
</dbReference>
<dbReference type="AlphaFoldDB" id="A0AA41VZR5"/>
<organism evidence="2 3">
    <name type="scientific">Papaver nudicaule</name>
    <name type="common">Iceland poppy</name>
    <dbReference type="NCBI Taxonomy" id="74823"/>
    <lineage>
        <taxon>Eukaryota</taxon>
        <taxon>Viridiplantae</taxon>
        <taxon>Streptophyta</taxon>
        <taxon>Embryophyta</taxon>
        <taxon>Tracheophyta</taxon>
        <taxon>Spermatophyta</taxon>
        <taxon>Magnoliopsida</taxon>
        <taxon>Ranunculales</taxon>
        <taxon>Papaveraceae</taxon>
        <taxon>Papaveroideae</taxon>
        <taxon>Papaver</taxon>
    </lineage>
</organism>
<feature type="compositionally biased region" description="Basic and acidic residues" evidence="1">
    <location>
        <begin position="256"/>
        <end position="288"/>
    </location>
</feature>
<dbReference type="InterPro" id="IPR052579">
    <property type="entry name" value="Zinc_finger_SWIM"/>
</dbReference>
<accession>A0AA41VZR5</accession>
<evidence type="ECO:0008006" key="4">
    <source>
        <dbReference type="Google" id="ProtNLM"/>
    </source>
</evidence>
<dbReference type="EMBL" id="JAJJMA010327449">
    <property type="protein sequence ID" value="MCL7050403.1"/>
    <property type="molecule type" value="Genomic_DNA"/>
</dbReference>
<proteinExistence type="predicted"/>
<name>A0AA41VZR5_PAPNU</name>
<dbReference type="PANTHER" id="PTHR31569:SF4">
    <property type="entry name" value="SWIM-TYPE DOMAIN-CONTAINING PROTEIN"/>
    <property type="match status" value="1"/>
</dbReference>
<evidence type="ECO:0000313" key="2">
    <source>
        <dbReference type="EMBL" id="MCL7050403.1"/>
    </source>
</evidence>
<feature type="region of interest" description="Disordered" evidence="1">
    <location>
        <begin position="236"/>
        <end position="288"/>
    </location>
</feature>
<keyword evidence="3" id="KW-1185">Reference proteome</keyword>
<dbReference type="Proteomes" id="UP001177140">
    <property type="component" value="Unassembled WGS sequence"/>
</dbReference>
<sequence length="288" mass="33377">METISLFETELESFVRKYQIRYPEVITYLYDSVLVNKEYFAYAWTNDVKHFGIRTSNRVEGAHSVLKRFLGNSQGGFVECWKQMHKLHESQLTNIKAKFQQSLTFIKHHHRISDFKGLHNHVSQYALDIINKEVGRLEKSRSIAVNFCGCIIYKTYGLPCAHMIAENRMQSKPIPLSSIDSQWRQLNLVPQVASSNVVFDYLPQLQLIKTKWETSNAIGQRQIAERMSSVAIEILHPDQNNYQEPPAPVRTKGRKTTAEKKKEEQERSTNRNLSRHELADANKKVISI</sequence>
<comment type="caution">
    <text evidence="2">The sequence shown here is derived from an EMBL/GenBank/DDBJ whole genome shotgun (WGS) entry which is preliminary data.</text>
</comment>